<keyword evidence="3" id="KW-1185">Reference proteome</keyword>
<dbReference type="EMBL" id="CCYA01000341">
    <property type="protein sequence ID" value="CEG19355.1"/>
    <property type="molecule type" value="Genomic_DNA"/>
</dbReference>
<evidence type="ECO:0000313" key="3">
    <source>
        <dbReference type="Proteomes" id="UP000054845"/>
    </source>
</evidence>
<protein>
    <submittedName>
        <fullName evidence="2">Uncharacterized protein</fullName>
    </submittedName>
</protein>
<dbReference type="AlphaFoldDB" id="A0A0P1A458"/>
<proteinExistence type="predicted"/>
<organism evidence="2 3">
    <name type="scientific">Ceraceosorus bombacis</name>
    <dbReference type="NCBI Taxonomy" id="401625"/>
    <lineage>
        <taxon>Eukaryota</taxon>
        <taxon>Fungi</taxon>
        <taxon>Dikarya</taxon>
        <taxon>Basidiomycota</taxon>
        <taxon>Ustilaginomycotina</taxon>
        <taxon>Exobasidiomycetes</taxon>
        <taxon>Ceraceosorales</taxon>
        <taxon>Ceraceosoraceae</taxon>
        <taxon>Ceraceosorus</taxon>
    </lineage>
</organism>
<evidence type="ECO:0000313" key="2">
    <source>
        <dbReference type="EMBL" id="CEG19355.1"/>
    </source>
</evidence>
<name>A0A0P1A458_9BASI</name>
<feature type="region of interest" description="Disordered" evidence="1">
    <location>
        <begin position="1"/>
        <end position="30"/>
    </location>
</feature>
<accession>A0A0P1A458</accession>
<evidence type="ECO:0000256" key="1">
    <source>
        <dbReference type="SAM" id="MobiDB-lite"/>
    </source>
</evidence>
<dbReference type="Proteomes" id="UP000054845">
    <property type="component" value="Unassembled WGS sequence"/>
</dbReference>
<sequence length="59" mass="6701">MYCKAKSESQVVDDQRHKRTKAKAGRPSELEEEMEIIDYEYNPLSPRLISAGVSRSGES</sequence>
<reference evidence="2 3" key="1">
    <citation type="submission" date="2014-09" db="EMBL/GenBank/DDBJ databases">
        <authorList>
            <person name="Magalhaes I.L.F."/>
            <person name="Oliveira U."/>
            <person name="Santos F.R."/>
            <person name="Vidigal T.H.D.A."/>
            <person name="Brescovit A.D."/>
            <person name="Santos A.J."/>
        </authorList>
    </citation>
    <scope>NUCLEOTIDE SEQUENCE [LARGE SCALE GENOMIC DNA]</scope>
</reference>